<dbReference type="Proteomes" id="UP000694863">
    <property type="component" value="Unplaced"/>
</dbReference>
<evidence type="ECO:0000256" key="10">
    <source>
        <dbReference type="ARBA" id="ARBA00023315"/>
    </source>
</evidence>
<evidence type="ECO:0000256" key="8">
    <source>
        <dbReference type="ARBA" id="ARBA00023098"/>
    </source>
</evidence>
<keyword evidence="12" id="KW-1185">Reference proteome</keyword>
<dbReference type="GeneID" id="101639741"/>
<protein>
    <submittedName>
        <fullName evidence="13">2-acylglycerol O-acyltransferase 3</fullName>
    </submittedName>
</protein>
<dbReference type="RefSeq" id="XP_012860890.1">
    <property type="nucleotide sequence ID" value="XM_013005436.1"/>
</dbReference>
<dbReference type="PANTHER" id="PTHR12317">
    <property type="entry name" value="DIACYLGLYCEROL O-ACYLTRANSFERASE"/>
    <property type="match status" value="1"/>
</dbReference>
<keyword evidence="10" id="KW-0012">Acyltransferase</keyword>
<name>A0ABM0ZR60_ECHTE</name>
<sequence length="198" mass="22741">MDQPTEKNILLGTFCTLLVFLLLFTSLWSVSLLYFAWLFLDWDTPNQGGRYSTWIRNWTMWKYMRDYFPIKLVKTAELPPDRKYVMAAHPHGFMSLGHFCNFCTESTAFSQQFPGLRPFLATLAGFFRLPIYRDYIMRSGLCSVNGQNLDYILSQNPCGQVVVIVVGGAQEALYSGPGQHCVYLLNRKGFVRLALRHG</sequence>
<organism evidence="12 13">
    <name type="scientific">Echinops telfairi</name>
    <name type="common">Lesser hedgehog tenrec</name>
    <dbReference type="NCBI Taxonomy" id="9371"/>
    <lineage>
        <taxon>Eukaryota</taxon>
        <taxon>Metazoa</taxon>
        <taxon>Chordata</taxon>
        <taxon>Craniata</taxon>
        <taxon>Vertebrata</taxon>
        <taxon>Euteleostomi</taxon>
        <taxon>Mammalia</taxon>
        <taxon>Eutheria</taxon>
        <taxon>Afrotheria</taxon>
        <taxon>Tenrecidae</taxon>
        <taxon>Tenrecinae</taxon>
        <taxon>Echinops</taxon>
    </lineage>
</organism>
<dbReference type="PANTHER" id="PTHR12317:SF36">
    <property type="entry name" value="2-ACYLGLYCEROL O-ACYLTRANSFERASE 3"/>
    <property type="match status" value="1"/>
</dbReference>
<reference evidence="13" key="1">
    <citation type="submission" date="2025-08" db="UniProtKB">
        <authorList>
            <consortium name="RefSeq"/>
        </authorList>
    </citation>
    <scope>IDENTIFICATION</scope>
</reference>
<evidence type="ECO:0000256" key="11">
    <source>
        <dbReference type="SAM" id="Phobius"/>
    </source>
</evidence>
<evidence type="ECO:0000256" key="3">
    <source>
        <dbReference type="ARBA" id="ARBA00022516"/>
    </source>
</evidence>
<keyword evidence="5 11" id="KW-0812">Transmembrane</keyword>
<dbReference type="Pfam" id="PF03982">
    <property type="entry name" value="DAGAT"/>
    <property type="match status" value="1"/>
</dbReference>
<evidence type="ECO:0000313" key="13">
    <source>
        <dbReference type="RefSeq" id="XP_012860890.1"/>
    </source>
</evidence>
<keyword evidence="8" id="KW-0443">Lipid metabolism</keyword>
<comment type="similarity">
    <text evidence="2">Belongs to the diacylglycerol acyltransferase family.</text>
</comment>
<keyword evidence="9 11" id="KW-0472">Membrane</keyword>
<evidence type="ECO:0000256" key="9">
    <source>
        <dbReference type="ARBA" id="ARBA00023136"/>
    </source>
</evidence>
<evidence type="ECO:0000256" key="2">
    <source>
        <dbReference type="ARBA" id="ARBA00005420"/>
    </source>
</evidence>
<evidence type="ECO:0000256" key="7">
    <source>
        <dbReference type="ARBA" id="ARBA00022989"/>
    </source>
</evidence>
<accession>A0ABM0ZR60</accession>
<keyword evidence="3" id="KW-0444">Lipid biosynthesis</keyword>
<comment type="subcellular location">
    <subcellularLocation>
        <location evidence="1">Endoplasmic reticulum membrane</location>
        <topology evidence="1">Multi-pass membrane protein</topology>
    </subcellularLocation>
</comment>
<keyword evidence="4" id="KW-0808">Transferase</keyword>
<evidence type="ECO:0000256" key="1">
    <source>
        <dbReference type="ARBA" id="ARBA00004477"/>
    </source>
</evidence>
<proteinExistence type="inferred from homology"/>
<evidence type="ECO:0000256" key="4">
    <source>
        <dbReference type="ARBA" id="ARBA00022679"/>
    </source>
</evidence>
<keyword evidence="6" id="KW-0256">Endoplasmic reticulum</keyword>
<keyword evidence="7 11" id="KW-1133">Transmembrane helix</keyword>
<feature type="transmembrane region" description="Helical" evidence="11">
    <location>
        <begin position="9"/>
        <end position="40"/>
    </location>
</feature>
<gene>
    <name evidence="13" type="primary">MOGAT3</name>
</gene>
<evidence type="ECO:0000256" key="5">
    <source>
        <dbReference type="ARBA" id="ARBA00022692"/>
    </source>
</evidence>
<evidence type="ECO:0000313" key="12">
    <source>
        <dbReference type="Proteomes" id="UP000694863"/>
    </source>
</evidence>
<evidence type="ECO:0000256" key="6">
    <source>
        <dbReference type="ARBA" id="ARBA00022824"/>
    </source>
</evidence>
<dbReference type="InterPro" id="IPR007130">
    <property type="entry name" value="DAGAT"/>
</dbReference>